<evidence type="ECO:0000256" key="1">
    <source>
        <dbReference type="SAM" id="Phobius"/>
    </source>
</evidence>
<dbReference type="EMBL" id="WIQW01000004">
    <property type="protein sequence ID" value="KAF3111483.1"/>
    <property type="molecule type" value="Genomic_DNA"/>
</dbReference>
<comment type="caution">
    <text evidence="3">The sequence shown here is derived from an EMBL/GenBank/DDBJ whole genome shotgun (WGS) entry which is preliminary data.</text>
</comment>
<keyword evidence="1" id="KW-0812">Transmembrane</keyword>
<keyword evidence="1" id="KW-1133">Transmembrane helix</keyword>
<keyword evidence="2" id="KW-0732">Signal</keyword>
<gene>
    <name evidence="3" type="ORF">TWF102_007146</name>
</gene>
<evidence type="ECO:0000256" key="2">
    <source>
        <dbReference type="SAM" id="SignalP"/>
    </source>
</evidence>
<evidence type="ECO:0000313" key="3">
    <source>
        <dbReference type="EMBL" id="KAF3111483.1"/>
    </source>
</evidence>
<evidence type="ECO:0000313" key="4">
    <source>
        <dbReference type="Proteomes" id="UP000475325"/>
    </source>
</evidence>
<proteinExistence type="predicted"/>
<feature type="signal peptide" evidence="2">
    <location>
        <begin position="1"/>
        <end position="20"/>
    </location>
</feature>
<keyword evidence="1" id="KW-0472">Membrane</keyword>
<accession>A0A7C8NXD8</accession>
<reference evidence="3 4" key="1">
    <citation type="submission" date="2019-06" db="EMBL/GenBank/DDBJ databases">
        <authorList>
            <person name="Palmer J.M."/>
        </authorList>
    </citation>
    <scope>NUCLEOTIDE SEQUENCE [LARGE SCALE GENOMIC DNA]</scope>
    <source>
        <strain evidence="3 4">TWF102</strain>
    </source>
</reference>
<protein>
    <submittedName>
        <fullName evidence="3">Uncharacterized protein</fullName>
    </submittedName>
</protein>
<feature type="transmembrane region" description="Helical" evidence="1">
    <location>
        <begin position="192"/>
        <end position="214"/>
    </location>
</feature>
<sequence>MRILSLLSIIALVSLGAALGDYEPFEYKNQFELPGGRSNASIDEPVRTPLKFRNFYSDFKARLEDISTTVCNLSLSAYDGDRAAREALGPVRNYCWTHANCILATLDERTKASFAGTTILLGLAPTTLSVLGPSVAEMALLSIHRPFITLLVSLGAPAVFPGRFLQWEDPLRANEPAVGAFLVRPLRSPWKWIILFLQYGFAAGAVTNVFHAAWRIGTRSIISWACPTNYWPVINVEVELPQSVDENGQPIKKRSFPGAWIFLSEFTLSANSEWQVSDLYNIHLGPFPVMLQYLGAFLSVLYLVFGTLIFSSLLFIGLSEAVQLIMRLIASAAICRILVQFEVGGMIQVDERRVYKGIVQALLEGSGKEE</sequence>
<organism evidence="3 4">
    <name type="scientific">Orbilia oligospora</name>
    <name type="common">Nematode-trapping fungus</name>
    <name type="synonym">Arthrobotrys oligospora</name>
    <dbReference type="NCBI Taxonomy" id="2813651"/>
    <lineage>
        <taxon>Eukaryota</taxon>
        <taxon>Fungi</taxon>
        <taxon>Dikarya</taxon>
        <taxon>Ascomycota</taxon>
        <taxon>Pezizomycotina</taxon>
        <taxon>Orbiliomycetes</taxon>
        <taxon>Orbiliales</taxon>
        <taxon>Orbiliaceae</taxon>
        <taxon>Orbilia</taxon>
    </lineage>
</organism>
<feature type="chain" id="PRO_5028937712" evidence="2">
    <location>
        <begin position="21"/>
        <end position="370"/>
    </location>
</feature>
<feature type="transmembrane region" description="Helical" evidence="1">
    <location>
        <begin position="293"/>
        <end position="318"/>
    </location>
</feature>
<dbReference type="AlphaFoldDB" id="A0A7C8NXD8"/>
<name>A0A7C8NXD8_ORBOL</name>
<dbReference type="Proteomes" id="UP000475325">
    <property type="component" value="Unassembled WGS sequence"/>
</dbReference>